<organism evidence="10 11">
    <name type="scientific">Brevibacillus centrosporus</name>
    <dbReference type="NCBI Taxonomy" id="54910"/>
    <lineage>
        <taxon>Bacteria</taxon>
        <taxon>Bacillati</taxon>
        <taxon>Bacillota</taxon>
        <taxon>Bacilli</taxon>
        <taxon>Bacillales</taxon>
        <taxon>Paenibacillaceae</taxon>
        <taxon>Brevibacillus</taxon>
    </lineage>
</organism>
<dbReference type="Proteomes" id="UP000198915">
    <property type="component" value="Unassembled WGS sequence"/>
</dbReference>
<feature type="domain" description="HTH gntR-type" evidence="9">
    <location>
        <begin position="16"/>
        <end position="84"/>
    </location>
</feature>
<evidence type="ECO:0000313" key="11">
    <source>
        <dbReference type="Proteomes" id="UP000198915"/>
    </source>
</evidence>
<evidence type="ECO:0000256" key="5">
    <source>
        <dbReference type="ARBA" id="ARBA00022898"/>
    </source>
</evidence>
<keyword evidence="4" id="KW-0808">Transferase</keyword>
<dbReference type="InterPro" id="IPR000524">
    <property type="entry name" value="Tscrpt_reg_HTH_GntR"/>
</dbReference>
<gene>
    <name evidence="10" type="ORF">SAMN05518846_117138</name>
</gene>
<dbReference type="InterPro" id="IPR036388">
    <property type="entry name" value="WH-like_DNA-bd_sf"/>
</dbReference>
<proteinExistence type="inferred from homology"/>
<dbReference type="PANTHER" id="PTHR46577:SF2">
    <property type="entry name" value="TRANSCRIPTIONAL REGULATORY PROTEIN"/>
    <property type="match status" value="1"/>
</dbReference>
<protein>
    <submittedName>
        <fullName evidence="10">Transcriptional regulator, GntR family</fullName>
    </submittedName>
</protein>
<dbReference type="Gene3D" id="3.90.1150.10">
    <property type="entry name" value="Aspartate Aminotransferase, domain 1"/>
    <property type="match status" value="1"/>
</dbReference>
<dbReference type="GO" id="GO:0003677">
    <property type="term" value="F:DNA binding"/>
    <property type="evidence" value="ECO:0007669"/>
    <property type="project" value="UniProtKB-KW"/>
</dbReference>
<dbReference type="InterPro" id="IPR015424">
    <property type="entry name" value="PyrdxlP-dep_Trfase"/>
</dbReference>
<keyword evidence="5" id="KW-0663">Pyridoxal phosphate</keyword>
<evidence type="ECO:0000313" key="10">
    <source>
        <dbReference type="EMBL" id="SFK68348.1"/>
    </source>
</evidence>
<dbReference type="EMBL" id="FORT01000017">
    <property type="protein sequence ID" value="SFK68348.1"/>
    <property type="molecule type" value="Genomic_DNA"/>
</dbReference>
<dbReference type="PROSITE" id="PS50949">
    <property type="entry name" value="HTH_GNTR"/>
    <property type="match status" value="1"/>
</dbReference>
<dbReference type="SUPFAM" id="SSF46785">
    <property type="entry name" value="Winged helix' DNA-binding domain"/>
    <property type="match status" value="1"/>
</dbReference>
<dbReference type="Gene3D" id="1.10.10.10">
    <property type="entry name" value="Winged helix-like DNA-binding domain superfamily/Winged helix DNA-binding domain"/>
    <property type="match status" value="1"/>
</dbReference>
<dbReference type="Gene3D" id="3.40.640.10">
    <property type="entry name" value="Type I PLP-dependent aspartate aminotransferase-like (Major domain)"/>
    <property type="match status" value="1"/>
</dbReference>
<accession>A0A1I4BHV1</accession>
<evidence type="ECO:0000256" key="2">
    <source>
        <dbReference type="ARBA" id="ARBA00005384"/>
    </source>
</evidence>
<dbReference type="RefSeq" id="WP_092274745.1">
    <property type="nucleotide sequence ID" value="NZ_FORT01000017.1"/>
</dbReference>
<dbReference type="InterPro" id="IPR036390">
    <property type="entry name" value="WH_DNA-bd_sf"/>
</dbReference>
<evidence type="ECO:0000256" key="7">
    <source>
        <dbReference type="ARBA" id="ARBA00023125"/>
    </source>
</evidence>
<dbReference type="FunFam" id="3.40.640.10:FF:000023">
    <property type="entry name" value="Transcriptional regulator, GntR family"/>
    <property type="match status" value="1"/>
</dbReference>
<dbReference type="InterPro" id="IPR015422">
    <property type="entry name" value="PyrdxlP-dep_Trfase_small"/>
</dbReference>
<dbReference type="FunFam" id="1.10.10.10:FF:000079">
    <property type="entry name" value="GntR family transcriptional regulator"/>
    <property type="match status" value="1"/>
</dbReference>
<comment type="similarity">
    <text evidence="2">In the C-terminal section; belongs to the class-I pyridoxal-phosphate-dependent aminotransferase family.</text>
</comment>
<evidence type="ECO:0000256" key="3">
    <source>
        <dbReference type="ARBA" id="ARBA00022576"/>
    </source>
</evidence>
<dbReference type="Pfam" id="PF00155">
    <property type="entry name" value="Aminotran_1_2"/>
    <property type="match status" value="1"/>
</dbReference>
<dbReference type="PRINTS" id="PR00035">
    <property type="entry name" value="HTHGNTR"/>
</dbReference>
<evidence type="ECO:0000256" key="1">
    <source>
        <dbReference type="ARBA" id="ARBA00001933"/>
    </source>
</evidence>
<dbReference type="InterPro" id="IPR015421">
    <property type="entry name" value="PyrdxlP-dep_Trfase_major"/>
</dbReference>
<keyword evidence="3" id="KW-0032">Aminotransferase</keyword>
<sequence length="488" mass="54856">MDDKSNAKTNHKQKEIPRYKQIAEQIEQRIAGGEFPPGSYLPSERTLANELHVNRSTIVAAYDELQAAGVIERKQGSGTMVSEDIWGLARTRVPNWRHLTESGSFRPNLPLIRKIRRETTQENELIDLASGELSFDLVPTNSLQQLLTTGDFPSHLGYEHPLGNGPLRETLRVHMKTWRSIDTTPSSILITSGAQQALHLVVQCLLKPGDAVAIESPSYCNSLPLFHSAGLRTFSLPVDEDGIDPEQLIELHRTHRIKMVFVNPNYHNPTGTFLSHERRERLLAISAENGIPIIEDDPYSLTSFSGERVRTLKSMDRHGTVLYISSLTKIVASGLRIGWIVGPQTVIERLADAKQQFDFGHSIFPEWLAERFLASPDFAHHIEQLRSQLAFRCDQLAFHLLDTFGDLIEMRPPEGGIHLWCRLLGDFSEQRLLSEAVKRGLVFVPGHLFGSSPGFVRFTFGRARLEQIPEAVVRFADALTASGWVKKQ</sequence>
<dbReference type="CDD" id="cd00609">
    <property type="entry name" value="AAT_like"/>
    <property type="match status" value="1"/>
</dbReference>
<evidence type="ECO:0000256" key="4">
    <source>
        <dbReference type="ARBA" id="ARBA00022679"/>
    </source>
</evidence>
<dbReference type="GO" id="GO:0003700">
    <property type="term" value="F:DNA-binding transcription factor activity"/>
    <property type="evidence" value="ECO:0007669"/>
    <property type="project" value="InterPro"/>
</dbReference>
<dbReference type="PANTHER" id="PTHR46577">
    <property type="entry name" value="HTH-TYPE TRANSCRIPTIONAL REGULATORY PROTEIN GABR"/>
    <property type="match status" value="1"/>
</dbReference>
<dbReference type="SMART" id="SM00345">
    <property type="entry name" value="HTH_GNTR"/>
    <property type="match status" value="1"/>
</dbReference>
<dbReference type="CDD" id="cd07377">
    <property type="entry name" value="WHTH_GntR"/>
    <property type="match status" value="1"/>
</dbReference>
<dbReference type="InterPro" id="IPR004839">
    <property type="entry name" value="Aminotransferase_I/II_large"/>
</dbReference>
<evidence type="ECO:0000259" key="9">
    <source>
        <dbReference type="PROSITE" id="PS50949"/>
    </source>
</evidence>
<keyword evidence="11" id="KW-1185">Reference proteome</keyword>
<dbReference type="AlphaFoldDB" id="A0A1I4BHV1"/>
<keyword evidence="8" id="KW-0804">Transcription</keyword>
<dbReference type="STRING" id="1884381.SAMN05518846_117138"/>
<dbReference type="SUPFAM" id="SSF53383">
    <property type="entry name" value="PLP-dependent transferases"/>
    <property type="match status" value="1"/>
</dbReference>
<reference evidence="11" key="1">
    <citation type="submission" date="2016-10" db="EMBL/GenBank/DDBJ databases">
        <authorList>
            <person name="Varghese N."/>
            <person name="Submissions S."/>
        </authorList>
    </citation>
    <scope>NUCLEOTIDE SEQUENCE [LARGE SCALE GENOMIC DNA]</scope>
    <source>
        <strain evidence="11">OK042</strain>
    </source>
</reference>
<dbReference type="GO" id="GO:0030170">
    <property type="term" value="F:pyridoxal phosphate binding"/>
    <property type="evidence" value="ECO:0007669"/>
    <property type="project" value="InterPro"/>
</dbReference>
<evidence type="ECO:0000256" key="6">
    <source>
        <dbReference type="ARBA" id="ARBA00023015"/>
    </source>
</evidence>
<evidence type="ECO:0000256" key="8">
    <source>
        <dbReference type="ARBA" id="ARBA00023163"/>
    </source>
</evidence>
<dbReference type="InterPro" id="IPR051446">
    <property type="entry name" value="HTH_trans_reg/aminotransferase"/>
</dbReference>
<dbReference type="GO" id="GO:0008483">
    <property type="term" value="F:transaminase activity"/>
    <property type="evidence" value="ECO:0007669"/>
    <property type="project" value="UniProtKB-KW"/>
</dbReference>
<dbReference type="Pfam" id="PF00392">
    <property type="entry name" value="GntR"/>
    <property type="match status" value="1"/>
</dbReference>
<keyword evidence="6" id="KW-0805">Transcription regulation</keyword>
<comment type="cofactor">
    <cofactor evidence="1">
        <name>pyridoxal 5'-phosphate</name>
        <dbReference type="ChEBI" id="CHEBI:597326"/>
    </cofactor>
</comment>
<keyword evidence="7" id="KW-0238">DNA-binding</keyword>
<name>A0A1I4BHV1_9BACL</name>